<organism evidence="1">
    <name type="scientific">Anguilla anguilla</name>
    <name type="common">European freshwater eel</name>
    <name type="synonym">Muraena anguilla</name>
    <dbReference type="NCBI Taxonomy" id="7936"/>
    <lineage>
        <taxon>Eukaryota</taxon>
        <taxon>Metazoa</taxon>
        <taxon>Chordata</taxon>
        <taxon>Craniata</taxon>
        <taxon>Vertebrata</taxon>
        <taxon>Euteleostomi</taxon>
        <taxon>Actinopterygii</taxon>
        <taxon>Neopterygii</taxon>
        <taxon>Teleostei</taxon>
        <taxon>Anguilliformes</taxon>
        <taxon>Anguillidae</taxon>
        <taxon>Anguilla</taxon>
    </lineage>
</organism>
<name>A0A0E9XIK2_ANGAN</name>
<reference evidence="1" key="1">
    <citation type="submission" date="2014-11" db="EMBL/GenBank/DDBJ databases">
        <authorList>
            <person name="Amaro Gonzalez C."/>
        </authorList>
    </citation>
    <scope>NUCLEOTIDE SEQUENCE</scope>
</reference>
<protein>
    <submittedName>
        <fullName evidence="1">Uncharacterized protein</fullName>
    </submittedName>
</protein>
<evidence type="ECO:0000313" key="1">
    <source>
        <dbReference type="EMBL" id="JAI02558.1"/>
    </source>
</evidence>
<dbReference type="AlphaFoldDB" id="A0A0E9XIK2"/>
<dbReference type="EMBL" id="GBXM01006020">
    <property type="protein sequence ID" value="JAI02558.1"/>
    <property type="molecule type" value="Transcribed_RNA"/>
</dbReference>
<sequence>MATQCFNFQSGTYWRNPPAVLGVGKPLTLYIRKNDMLSRNQQ</sequence>
<accession>A0A0E9XIK2</accession>
<reference evidence="1" key="2">
    <citation type="journal article" date="2015" name="Fish Shellfish Immunol.">
        <title>Early steps in the European eel (Anguilla anguilla)-Vibrio vulnificus interaction in the gills: Role of the RtxA13 toxin.</title>
        <authorList>
            <person name="Callol A."/>
            <person name="Pajuelo D."/>
            <person name="Ebbesson L."/>
            <person name="Teles M."/>
            <person name="MacKenzie S."/>
            <person name="Amaro C."/>
        </authorList>
    </citation>
    <scope>NUCLEOTIDE SEQUENCE</scope>
</reference>
<proteinExistence type="predicted"/>